<dbReference type="GO" id="GO:0031390">
    <property type="term" value="C:Ctf18 RFC-like complex"/>
    <property type="evidence" value="ECO:0007669"/>
    <property type="project" value="InterPro"/>
</dbReference>
<protein>
    <recommendedName>
        <fullName evidence="6">Sister chromatid cohesion protein DCC1</fullName>
    </recommendedName>
</protein>
<dbReference type="AlphaFoldDB" id="A0A176WF60"/>
<evidence type="ECO:0000256" key="1">
    <source>
        <dbReference type="ARBA" id="ARBA00007017"/>
    </source>
</evidence>
<dbReference type="InterPro" id="IPR019128">
    <property type="entry name" value="Dcc1"/>
</dbReference>
<comment type="caution">
    <text evidence="4">The sequence shown here is derived from an EMBL/GenBank/DDBJ whole genome shotgun (WGS) entry which is preliminary data.</text>
</comment>
<dbReference type="EMBL" id="LVLJ01001225">
    <property type="protein sequence ID" value="OAE30915.1"/>
    <property type="molecule type" value="Genomic_DNA"/>
</dbReference>
<evidence type="ECO:0000313" key="4">
    <source>
        <dbReference type="EMBL" id="OAE30915.1"/>
    </source>
</evidence>
<keyword evidence="5" id="KW-1185">Reference proteome</keyword>
<evidence type="ECO:0000313" key="5">
    <source>
        <dbReference type="Proteomes" id="UP000077202"/>
    </source>
</evidence>
<proteinExistence type="inferred from homology"/>
<dbReference type="GO" id="GO:0000775">
    <property type="term" value="C:chromosome, centromeric region"/>
    <property type="evidence" value="ECO:0007669"/>
    <property type="project" value="TreeGrafter"/>
</dbReference>
<reference evidence="4" key="1">
    <citation type="submission" date="2016-03" db="EMBL/GenBank/DDBJ databases">
        <title>Mechanisms controlling the formation of the plant cell surface in tip-growing cells are functionally conserved among land plants.</title>
        <authorList>
            <person name="Honkanen S."/>
            <person name="Jones V.A."/>
            <person name="Morieri G."/>
            <person name="Champion C."/>
            <person name="Hetherington A.J."/>
            <person name="Kelly S."/>
            <person name="Saint-Marcoux D."/>
            <person name="Proust H."/>
            <person name="Prescott H."/>
            <person name="Dolan L."/>
        </authorList>
    </citation>
    <scope>NUCLEOTIDE SEQUENCE [LARGE SCALE GENOMIC DNA]</scope>
    <source>
        <tissue evidence="4">Whole gametophyte</tissue>
    </source>
</reference>
<dbReference type="GO" id="GO:0034088">
    <property type="term" value="P:maintenance of mitotic sister chromatid cohesion"/>
    <property type="evidence" value="ECO:0007669"/>
    <property type="project" value="TreeGrafter"/>
</dbReference>
<dbReference type="PANTHER" id="PTHR13395:SF6">
    <property type="entry name" value="SISTER CHROMATID COHESION PROTEIN DCC1"/>
    <property type="match status" value="1"/>
</dbReference>
<evidence type="ECO:0000256" key="3">
    <source>
        <dbReference type="SAM" id="MobiDB-lite"/>
    </source>
</evidence>
<dbReference type="GO" id="GO:0006260">
    <property type="term" value="P:DNA replication"/>
    <property type="evidence" value="ECO:0007669"/>
    <property type="project" value="UniProtKB-KW"/>
</dbReference>
<feature type="compositionally biased region" description="Basic and acidic residues" evidence="3">
    <location>
        <begin position="535"/>
        <end position="558"/>
    </location>
</feature>
<keyword evidence="2" id="KW-0235">DNA replication</keyword>
<evidence type="ECO:0008006" key="6">
    <source>
        <dbReference type="Google" id="ProtNLM"/>
    </source>
</evidence>
<gene>
    <name evidence="4" type="ORF">AXG93_4586s1010</name>
</gene>
<dbReference type="Pfam" id="PF09724">
    <property type="entry name" value="Dcc1"/>
    <property type="match status" value="1"/>
</dbReference>
<organism evidence="4 5">
    <name type="scientific">Marchantia polymorpha subsp. ruderalis</name>
    <dbReference type="NCBI Taxonomy" id="1480154"/>
    <lineage>
        <taxon>Eukaryota</taxon>
        <taxon>Viridiplantae</taxon>
        <taxon>Streptophyta</taxon>
        <taxon>Embryophyta</taxon>
        <taxon>Marchantiophyta</taxon>
        <taxon>Marchantiopsida</taxon>
        <taxon>Marchantiidae</taxon>
        <taxon>Marchantiales</taxon>
        <taxon>Marchantiaceae</taxon>
        <taxon>Marchantia</taxon>
    </lineage>
</organism>
<dbReference type="Proteomes" id="UP000077202">
    <property type="component" value="Unassembled WGS sequence"/>
</dbReference>
<feature type="region of interest" description="Disordered" evidence="3">
    <location>
        <begin position="506"/>
        <end position="575"/>
    </location>
</feature>
<comment type="similarity">
    <text evidence="1">Belongs to the DCC1 family.</text>
</comment>
<name>A0A176WF60_MARPO</name>
<sequence>MEGGNEVDEVIVQGVDGVAPELAESVGRRVDPHLMIHGTLHTQKAPDEVPALTACNNDWGCAAWTPILGDTADAGEREQFETLSYQDLVLTAIEETAHDTPSCEDFVTISGKRREDDTLRCEKVLNVAARYTVSSQAQTKAVNAVADTNPDKNLKIWSEKMETRNLLGDKDKVDEGEVTFPHRRLISLARNLSYRQRKKLFVHDERKLIPRMHRRFLKTRGSDRRTKNISQLNAAYDHGPTVMEIDKQPAFDLVTVSNVDEDSRLSNSLLTSLGLDYAGLTGTESTIVHIADSHDDGKPFLRDLNFVLIDIEEIRQKSLKQGRIHDERCSLLEKDITPCTSDNNYCKENVPTTEGDVSFERHELQYPGRLKPGAIMYFINDSSEAAGVALSPRSINLLTASPTIPTSNGLNQWIPSGGGTTTRDLRTESNTVASTCSSICSSGLSTNVTNKLNSLDLSMTSRFEVSASKVDPLIELPAFWDDNTLNEPPAAENLVADHEVSTNLVSNMSSRNLLKKRKSKCSSIPSDRPPTQGKHTSDDIGMREFEMRQSKVPTRAEGEESTAELGGRRSGGSMVGQHTSRRLAEHCSSTPRCTEGDVLTLWTSVQQICMLHALPAHVACNETQAKHKEYVPRNGDDVQIQEMEERNESVPYTEKDIFEVAYNRNSSVERSDQDAWTFIHEQIPDMNLIPDGVPIESKSEDPRAHLVGDSSIEVNEQAESNFIRGQMPDMNLVPDEVPIESKSEDPKAHLVGEQQHPAKSCSLVELKELNSRLFSDNLNIKQENSGTENWSSYVRPVSVGYAETFRSDEPYRLLEVDEALLQELLHSGLTIKGGREDEAVLCTSKATFAMKFVSTSNTVLLVPPSPRGSDGCDAEVDEDLPRAEVGIVATASGHIELVETAPRLENLQALVSRRPFKDDENLGEEEAEDGELYTWDELSARTQASDHQLRDALRKLEAAEIGRFWRVVDPDYMHNLLGILLSAAVQNDWSLKALQGSEVIRSLEAHFPAPVVITCLDKFGVRAGPSPKNPVQGQESCGSGAADLWALDDEKICIHYAKLLLRDKTKWKLEDFLEEWAMITPSWMSVDLNMLRGEALVEKVGLESWLHQFSCSLLPCRPDARFTALFSRRSKWEWEDLEPYLKDLRVPGQSVEAMLLKYTRKSQPTPTSTPVYTAR</sequence>
<dbReference type="GO" id="GO:0000785">
    <property type="term" value="C:chromatin"/>
    <property type="evidence" value="ECO:0007669"/>
    <property type="project" value="TreeGrafter"/>
</dbReference>
<evidence type="ECO:0000256" key="2">
    <source>
        <dbReference type="ARBA" id="ARBA00022705"/>
    </source>
</evidence>
<dbReference type="PANTHER" id="PTHR13395">
    <property type="entry name" value="SISTER CHROMATID COHESION PROTEIN DCC1-RELATED"/>
    <property type="match status" value="1"/>
</dbReference>
<accession>A0A176WF60</accession>